<keyword evidence="2" id="KW-0503">Monooxygenase</keyword>
<protein>
    <submittedName>
        <fullName evidence="2">Lysine/ornithine N-monooxygenase</fullName>
    </submittedName>
</protein>
<name>A0A3D9SXI1_9ACTN</name>
<dbReference type="GO" id="GO:0004497">
    <property type="term" value="F:monooxygenase activity"/>
    <property type="evidence" value="ECO:0007669"/>
    <property type="project" value="UniProtKB-KW"/>
</dbReference>
<proteinExistence type="predicted"/>
<dbReference type="PANTHER" id="PTHR43539">
    <property type="entry name" value="FLAVIN-BINDING MONOOXYGENASE-LIKE PROTEIN (AFU_ORTHOLOGUE AFUA_4G09220)"/>
    <property type="match status" value="1"/>
</dbReference>
<evidence type="ECO:0000256" key="1">
    <source>
        <dbReference type="ARBA" id="ARBA00023002"/>
    </source>
</evidence>
<dbReference type="Gene3D" id="3.50.50.60">
    <property type="entry name" value="FAD/NAD(P)-binding domain"/>
    <property type="match status" value="1"/>
</dbReference>
<dbReference type="AlphaFoldDB" id="A0A3D9SXI1"/>
<keyword evidence="3" id="KW-1185">Reference proteome</keyword>
<dbReference type="InterPro" id="IPR050982">
    <property type="entry name" value="Auxin_biosynth/cation_transpt"/>
</dbReference>
<dbReference type="RefSeq" id="WP_116023166.1">
    <property type="nucleotide sequence ID" value="NZ_QTTT01000001.1"/>
</dbReference>
<dbReference type="OrthoDB" id="9778740at2"/>
<dbReference type="PRINTS" id="PR00411">
    <property type="entry name" value="PNDRDTASEI"/>
</dbReference>
<organism evidence="2 3">
    <name type="scientific">Thermomonospora umbrina</name>
    <dbReference type="NCBI Taxonomy" id="111806"/>
    <lineage>
        <taxon>Bacteria</taxon>
        <taxon>Bacillati</taxon>
        <taxon>Actinomycetota</taxon>
        <taxon>Actinomycetes</taxon>
        <taxon>Streptosporangiales</taxon>
        <taxon>Thermomonosporaceae</taxon>
        <taxon>Thermomonospora</taxon>
    </lineage>
</organism>
<reference evidence="2 3" key="1">
    <citation type="submission" date="2018-08" db="EMBL/GenBank/DDBJ databases">
        <title>Sequencing the genomes of 1000 actinobacteria strains.</title>
        <authorList>
            <person name="Klenk H.-P."/>
        </authorList>
    </citation>
    <scope>NUCLEOTIDE SEQUENCE [LARGE SCALE GENOMIC DNA]</scope>
    <source>
        <strain evidence="2 3">DSM 43927</strain>
    </source>
</reference>
<dbReference type="InterPro" id="IPR036188">
    <property type="entry name" value="FAD/NAD-bd_sf"/>
</dbReference>
<evidence type="ECO:0000313" key="3">
    <source>
        <dbReference type="Proteomes" id="UP000256661"/>
    </source>
</evidence>
<accession>A0A3D9SXI1</accession>
<dbReference type="GO" id="GO:0050660">
    <property type="term" value="F:flavin adenine dinucleotide binding"/>
    <property type="evidence" value="ECO:0007669"/>
    <property type="project" value="TreeGrafter"/>
</dbReference>
<dbReference type="Pfam" id="PF13738">
    <property type="entry name" value="Pyr_redox_3"/>
    <property type="match status" value="1"/>
</dbReference>
<dbReference type="PANTHER" id="PTHR43539:SF78">
    <property type="entry name" value="FLAVIN-CONTAINING MONOOXYGENASE"/>
    <property type="match status" value="1"/>
</dbReference>
<comment type="caution">
    <text evidence="2">The sequence shown here is derived from an EMBL/GenBank/DDBJ whole genome shotgun (WGS) entry which is preliminary data.</text>
</comment>
<keyword evidence="1" id="KW-0560">Oxidoreductase</keyword>
<dbReference type="PRINTS" id="PR00368">
    <property type="entry name" value="FADPNR"/>
</dbReference>
<dbReference type="SUPFAM" id="SSF51905">
    <property type="entry name" value="FAD/NAD(P)-binding domain"/>
    <property type="match status" value="1"/>
</dbReference>
<dbReference type="Proteomes" id="UP000256661">
    <property type="component" value="Unassembled WGS sequence"/>
</dbReference>
<evidence type="ECO:0000313" key="2">
    <source>
        <dbReference type="EMBL" id="REE97715.1"/>
    </source>
</evidence>
<dbReference type="EMBL" id="QTTT01000001">
    <property type="protein sequence ID" value="REE97715.1"/>
    <property type="molecule type" value="Genomic_DNA"/>
</dbReference>
<gene>
    <name evidence="2" type="ORF">DFJ69_3189</name>
</gene>
<sequence length="415" mass="44842">MNDSTLDVLVVGAGPYGLSVGAHAGHLGLSVRVVGRPMRFWDEHMPRGMLLKSEPFASGLGAPVTGRSFLDFCAEHGEPWAPVGRPVPLERFVAYGRWYARQAVPEVYEAEVLRVDRSATGYRTLLATGETVVSRTVVIAVGVHPYAYTPSVFAGLPPEVATHSSDHRDLAGFVGKDVAVIGAGQSALETAALLAEAGAQPVLVARTDDLAWNPRPTVSRTVRERLRGPHSGLGTGWRTWVWSERPQAVRLLPGPTRRRIVRTTLGPAGAWWLRDRLGDTRLLLGCEVAATGWRNDRVRLTLRDRNDWDRTLTADHVIAATGYVPDLNRLTLLSTSTRRGVAARHGCPVLSRSFESSLPGLYFAGLSSAAAFGPVMRFVHGADFAARRIAAHVAATATASSLRVRERPAVRPPAG</sequence>